<protein>
    <submittedName>
        <fullName evidence="1">Uncharacterized protein</fullName>
    </submittedName>
</protein>
<evidence type="ECO:0000313" key="2">
    <source>
        <dbReference type="Proteomes" id="UP000024635"/>
    </source>
</evidence>
<gene>
    <name evidence="1" type="primary">Acey_s0004.g1929</name>
    <name evidence="1" type="ORF">Y032_0004g1929</name>
</gene>
<reference evidence="2" key="1">
    <citation type="journal article" date="2015" name="Nat. Genet.">
        <title>The genome and transcriptome of the zoonotic hookworm Ancylostoma ceylanicum identify infection-specific gene families.</title>
        <authorList>
            <person name="Schwarz E.M."/>
            <person name="Hu Y."/>
            <person name="Antoshechkin I."/>
            <person name="Miller M.M."/>
            <person name="Sternberg P.W."/>
            <person name="Aroian R.V."/>
        </authorList>
    </citation>
    <scope>NUCLEOTIDE SEQUENCE</scope>
    <source>
        <strain evidence="2">HY135</strain>
    </source>
</reference>
<organism evidence="1 2">
    <name type="scientific">Ancylostoma ceylanicum</name>
    <dbReference type="NCBI Taxonomy" id="53326"/>
    <lineage>
        <taxon>Eukaryota</taxon>
        <taxon>Metazoa</taxon>
        <taxon>Ecdysozoa</taxon>
        <taxon>Nematoda</taxon>
        <taxon>Chromadorea</taxon>
        <taxon>Rhabditida</taxon>
        <taxon>Rhabditina</taxon>
        <taxon>Rhabditomorpha</taxon>
        <taxon>Strongyloidea</taxon>
        <taxon>Ancylostomatidae</taxon>
        <taxon>Ancylostomatinae</taxon>
        <taxon>Ancylostoma</taxon>
    </lineage>
</organism>
<keyword evidence="2" id="KW-1185">Reference proteome</keyword>
<name>A0A016VUL3_9BILA</name>
<proteinExistence type="predicted"/>
<evidence type="ECO:0000313" key="1">
    <source>
        <dbReference type="EMBL" id="EYC31055.1"/>
    </source>
</evidence>
<dbReference type="EMBL" id="JARK01001340">
    <property type="protein sequence ID" value="EYC31055.1"/>
    <property type="molecule type" value="Genomic_DNA"/>
</dbReference>
<accession>A0A016VUL3</accession>
<sequence>MELDTTSVQLNKNRNVDENARTVECDEKGRQNACVICIYACSNGNDTLKYVFHVSATSEGDDDETHNHRFVRNCFYKLIKARLLYFVIKRQLKLLNVARSQLKHIKSGMGAKTPKERLHCL</sequence>
<comment type="caution">
    <text evidence="1">The sequence shown here is derived from an EMBL/GenBank/DDBJ whole genome shotgun (WGS) entry which is preliminary data.</text>
</comment>
<dbReference type="AlphaFoldDB" id="A0A016VUL3"/>
<dbReference type="Proteomes" id="UP000024635">
    <property type="component" value="Unassembled WGS sequence"/>
</dbReference>